<evidence type="ECO:0000256" key="4">
    <source>
        <dbReference type="ARBA" id="ARBA00023136"/>
    </source>
</evidence>
<dbReference type="Gene3D" id="1.10.510.10">
    <property type="entry name" value="Transferase(Phosphotransferase) domain 1"/>
    <property type="match status" value="1"/>
</dbReference>
<evidence type="ECO:0000256" key="8">
    <source>
        <dbReference type="SAM" id="Phobius"/>
    </source>
</evidence>
<dbReference type="GO" id="GO:0043235">
    <property type="term" value="C:receptor complex"/>
    <property type="evidence" value="ECO:0007669"/>
    <property type="project" value="TreeGrafter"/>
</dbReference>
<dbReference type="SUPFAM" id="SSF56112">
    <property type="entry name" value="Protein kinase-like (PK-like)"/>
    <property type="match status" value="1"/>
</dbReference>
<reference evidence="11" key="1">
    <citation type="journal article" date="2017" name="bioRxiv">
        <title>Comparative analysis of the genomes of Stylophora pistillata and Acropora digitifera provides evidence for extensive differences between species of corals.</title>
        <authorList>
            <person name="Voolstra C.R."/>
            <person name="Li Y."/>
            <person name="Liew Y.J."/>
            <person name="Baumgarten S."/>
            <person name="Zoccola D."/>
            <person name="Flot J.-F."/>
            <person name="Tambutte S."/>
            <person name="Allemand D."/>
            <person name="Aranda M."/>
        </authorList>
    </citation>
    <scope>NUCLEOTIDE SEQUENCE [LARGE SCALE GENOMIC DNA]</scope>
</reference>
<dbReference type="PANTHER" id="PTHR24416:SF611">
    <property type="entry name" value="TYROSINE-PROTEIN KINASE TRANSMEMBRANE RECEPTOR ROR"/>
    <property type="match status" value="1"/>
</dbReference>
<dbReference type="SUPFAM" id="SSF48726">
    <property type="entry name" value="Immunoglobulin"/>
    <property type="match status" value="1"/>
</dbReference>
<keyword evidence="6" id="KW-0325">Glycoprotein</keyword>
<dbReference type="Pfam" id="PF07714">
    <property type="entry name" value="PK_Tyr_Ser-Thr"/>
    <property type="match status" value="1"/>
</dbReference>
<protein>
    <submittedName>
        <fullName evidence="10">Tyrosine kinase receptor Cad96Ca</fullName>
    </submittedName>
</protein>
<name>A0A2B4RLA2_STYPI</name>
<evidence type="ECO:0000313" key="11">
    <source>
        <dbReference type="Proteomes" id="UP000225706"/>
    </source>
</evidence>
<feature type="compositionally biased region" description="Polar residues" evidence="7">
    <location>
        <begin position="566"/>
        <end position="590"/>
    </location>
</feature>
<dbReference type="SMART" id="SM00219">
    <property type="entry name" value="TyrKc"/>
    <property type="match status" value="1"/>
</dbReference>
<evidence type="ECO:0000259" key="9">
    <source>
        <dbReference type="PROSITE" id="PS50011"/>
    </source>
</evidence>
<organism evidence="10 11">
    <name type="scientific">Stylophora pistillata</name>
    <name type="common">Smooth cauliflower coral</name>
    <dbReference type="NCBI Taxonomy" id="50429"/>
    <lineage>
        <taxon>Eukaryota</taxon>
        <taxon>Metazoa</taxon>
        <taxon>Cnidaria</taxon>
        <taxon>Anthozoa</taxon>
        <taxon>Hexacorallia</taxon>
        <taxon>Scleractinia</taxon>
        <taxon>Astrocoeniina</taxon>
        <taxon>Pocilloporidae</taxon>
        <taxon>Stylophora</taxon>
    </lineage>
</organism>
<evidence type="ECO:0000256" key="1">
    <source>
        <dbReference type="ARBA" id="ARBA00004167"/>
    </source>
</evidence>
<keyword evidence="2 8" id="KW-0812">Transmembrane</keyword>
<dbReference type="AlphaFoldDB" id="A0A2B4RLA2"/>
<dbReference type="GO" id="GO:0004714">
    <property type="term" value="F:transmembrane receptor protein tyrosine kinase activity"/>
    <property type="evidence" value="ECO:0007669"/>
    <property type="project" value="TreeGrafter"/>
</dbReference>
<dbReference type="InterPro" id="IPR008266">
    <property type="entry name" value="Tyr_kinase_AS"/>
</dbReference>
<dbReference type="InterPro" id="IPR001245">
    <property type="entry name" value="Ser-Thr/Tyr_kinase_cat_dom"/>
</dbReference>
<dbReference type="EMBL" id="LSMT01000440">
    <property type="protein sequence ID" value="PFX17946.1"/>
    <property type="molecule type" value="Genomic_DNA"/>
</dbReference>
<keyword evidence="10" id="KW-0808">Transferase</keyword>
<dbReference type="InterPro" id="IPR013783">
    <property type="entry name" value="Ig-like_fold"/>
</dbReference>
<feature type="compositionally biased region" description="Basic and acidic residues" evidence="7">
    <location>
        <begin position="591"/>
        <end position="605"/>
    </location>
</feature>
<proteinExistence type="predicted"/>
<dbReference type="GO" id="GO:0007169">
    <property type="term" value="P:cell surface receptor protein tyrosine kinase signaling pathway"/>
    <property type="evidence" value="ECO:0007669"/>
    <property type="project" value="TreeGrafter"/>
</dbReference>
<comment type="caution">
    <text evidence="10">The sequence shown here is derived from an EMBL/GenBank/DDBJ whole genome shotgun (WGS) entry which is preliminary data.</text>
</comment>
<feature type="compositionally biased region" description="Acidic residues" evidence="7">
    <location>
        <begin position="551"/>
        <end position="565"/>
    </location>
</feature>
<dbReference type="PRINTS" id="PR00109">
    <property type="entry name" value="TYRKINASE"/>
</dbReference>
<evidence type="ECO:0000256" key="2">
    <source>
        <dbReference type="ARBA" id="ARBA00022692"/>
    </source>
</evidence>
<evidence type="ECO:0000256" key="6">
    <source>
        <dbReference type="ARBA" id="ARBA00023180"/>
    </source>
</evidence>
<evidence type="ECO:0000256" key="7">
    <source>
        <dbReference type="SAM" id="MobiDB-lite"/>
    </source>
</evidence>
<keyword evidence="10" id="KW-0418">Kinase</keyword>
<dbReference type="InterPro" id="IPR050122">
    <property type="entry name" value="RTK"/>
</dbReference>
<dbReference type="PROSITE" id="PS00109">
    <property type="entry name" value="PROTEIN_KINASE_TYR"/>
    <property type="match status" value="1"/>
</dbReference>
<dbReference type="Gene3D" id="2.60.40.10">
    <property type="entry name" value="Immunoglobulins"/>
    <property type="match status" value="1"/>
</dbReference>
<dbReference type="Proteomes" id="UP000225706">
    <property type="component" value="Unassembled WGS sequence"/>
</dbReference>
<feature type="region of interest" description="Disordered" evidence="7">
    <location>
        <begin position="541"/>
        <end position="605"/>
    </location>
</feature>
<keyword evidence="5 10" id="KW-0675">Receptor</keyword>
<feature type="region of interest" description="Disordered" evidence="7">
    <location>
        <begin position="695"/>
        <end position="717"/>
    </location>
</feature>
<evidence type="ECO:0000256" key="5">
    <source>
        <dbReference type="ARBA" id="ARBA00023170"/>
    </source>
</evidence>
<keyword evidence="3 8" id="KW-1133">Transmembrane helix</keyword>
<comment type="subcellular location">
    <subcellularLocation>
        <location evidence="1">Membrane</location>
        <topology evidence="1">Single-pass membrane protein</topology>
    </subcellularLocation>
</comment>
<dbReference type="PROSITE" id="PS50011">
    <property type="entry name" value="PROTEIN_KINASE_DOM"/>
    <property type="match status" value="1"/>
</dbReference>
<keyword evidence="11" id="KW-1185">Reference proteome</keyword>
<evidence type="ECO:0000313" key="10">
    <source>
        <dbReference type="EMBL" id="PFX17946.1"/>
    </source>
</evidence>
<gene>
    <name evidence="10" type="primary">Cad96Ca</name>
    <name evidence="10" type="ORF">AWC38_SpisGene17720</name>
</gene>
<dbReference type="GO" id="GO:0005524">
    <property type="term" value="F:ATP binding"/>
    <property type="evidence" value="ECO:0007669"/>
    <property type="project" value="InterPro"/>
</dbReference>
<feature type="domain" description="Protein kinase" evidence="9">
    <location>
        <begin position="130"/>
        <end position="474"/>
    </location>
</feature>
<dbReference type="InterPro" id="IPR000719">
    <property type="entry name" value="Prot_kinase_dom"/>
</dbReference>
<evidence type="ECO:0000256" key="3">
    <source>
        <dbReference type="ARBA" id="ARBA00022989"/>
    </source>
</evidence>
<dbReference type="InterPro" id="IPR036179">
    <property type="entry name" value="Ig-like_dom_sf"/>
</dbReference>
<dbReference type="Gene3D" id="3.30.200.20">
    <property type="entry name" value="Phosphorylase Kinase, domain 1"/>
    <property type="match status" value="1"/>
</dbReference>
<feature type="transmembrane region" description="Helical" evidence="8">
    <location>
        <begin position="24"/>
        <end position="46"/>
    </location>
</feature>
<sequence length="733" mass="82426">MQQNLETFPAGTGPEECKCPSNNVLQAVIGVLAFIILLLMIYIIWLHRKGAVRKQRENEDERVVYDNEIGIEDIIPSQLDSGKLAQPPAEYMDLKEVSKDERKAKSAAPEADYAPLHLLTRSWEVPRHNVTVEKIISKGAFGQVAKGTAVGLRVRPETTTVAIKMLKSNAAESEKRDLMKELETMKQLKPHPYVVKLLGCVTESEPLLVLIEYVPFGDLLGYLRKSRGLKDTYYKDPNIKPQTNLTSQQLMKFAWQIADGMSYLSSKSIIHRDLAARNVLVGQKETCKVTDFGMARDVQEENIYERKTKSPLAKPINLGEIFTIVGTSPHLNRIVRLVYESKLTINEVLEEDGGNYSCEGRNKLGFVACSFVKITVKVTTCVCCGRERREISKSAGKKPKEKSDKTKADNFLWSDDEVQLLLEVTNDYKVSKAVKNIDWESCQSKYTDILQLYREHYPSSQEESAEIEKEYPHKKEEITKVILTSKLKNNLLKFRQAIDSGKRSGHGRVVLLYFEICGSIWGGFPATSTILSGIETGEVEGGCDSIRIDPDSPESPESQDLDTSEASDISTSDRSSDPTSVERTSQPQTTNERRNPLDAKLKGYKTEKLKRKLPAESQFLNLAQEELTIKKQLIEKMTAMDNEYSQNMNRLTSNMEKLSSSIADGFAMLRQIMIQPYGMPPAQPGHTYQSYSMYPHPASSVGRHSSTSNQSESNTGHFSYTQSLFSNDCVNDF</sequence>
<feature type="compositionally biased region" description="Polar residues" evidence="7">
    <location>
        <begin position="702"/>
        <end position="717"/>
    </location>
</feature>
<accession>A0A2B4RLA2</accession>
<keyword evidence="4 8" id="KW-0472">Membrane</keyword>
<dbReference type="InterPro" id="IPR020635">
    <property type="entry name" value="Tyr_kinase_cat_dom"/>
</dbReference>
<dbReference type="GO" id="GO:0005886">
    <property type="term" value="C:plasma membrane"/>
    <property type="evidence" value="ECO:0007669"/>
    <property type="project" value="TreeGrafter"/>
</dbReference>
<dbReference type="PANTHER" id="PTHR24416">
    <property type="entry name" value="TYROSINE-PROTEIN KINASE RECEPTOR"/>
    <property type="match status" value="1"/>
</dbReference>
<dbReference type="InterPro" id="IPR011009">
    <property type="entry name" value="Kinase-like_dom_sf"/>
</dbReference>